<evidence type="ECO:0000313" key="4">
    <source>
        <dbReference type="Proteomes" id="UP000308549"/>
    </source>
</evidence>
<accession>A0A4U0UBJ2</accession>
<dbReference type="AlphaFoldDB" id="A0A4U0UBJ2"/>
<protein>
    <submittedName>
        <fullName evidence="3">Uncharacterized protein</fullName>
    </submittedName>
</protein>
<feature type="region of interest" description="Disordered" evidence="1">
    <location>
        <begin position="173"/>
        <end position="211"/>
    </location>
</feature>
<dbReference type="Proteomes" id="UP000308549">
    <property type="component" value="Unassembled WGS sequence"/>
</dbReference>
<keyword evidence="2" id="KW-0732">Signal</keyword>
<evidence type="ECO:0000256" key="1">
    <source>
        <dbReference type="SAM" id="MobiDB-lite"/>
    </source>
</evidence>
<keyword evidence="4" id="KW-1185">Reference proteome</keyword>
<evidence type="ECO:0000313" key="3">
    <source>
        <dbReference type="EMBL" id="TKA32831.1"/>
    </source>
</evidence>
<feature type="signal peptide" evidence="2">
    <location>
        <begin position="1"/>
        <end position="22"/>
    </location>
</feature>
<evidence type="ECO:0000256" key="2">
    <source>
        <dbReference type="SAM" id="SignalP"/>
    </source>
</evidence>
<reference evidence="3 4" key="1">
    <citation type="submission" date="2017-03" db="EMBL/GenBank/DDBJ databases">
        <title>Genomes of endolithic fungi from Antarctica.</title>
        <authorList>
            <person name="Coleine C."/>
            <person name="Masonjones S."/>
            <person name="Stajich J.E."/>
        </authorList>
    </citation>
    <scope>NUCLEOTIDE SEQUENCE [LARGE SCALE GENOMIC DNA]</scope>
    <source>
        <strain evidence="3 4">CCFEE 6315</strain>
    </source>
</reference>
<sequence>MNLLNILANLLTLSSHVVKAHSSNFTNPPLPLLPFPSPICAPAQPNFTFLHAVQYLRDLRYAWQMATLPAVRQALAEDKFEDVLPCCNPARRNYKDGIETLVEKCGVVVEETEWFWRIHEAGCLGKVDGWSEEGVGKVREDGFERLEALMASVCESLIQVEGLGKRVERCCGSRDADRGSPPVPRETETGMRQGYPTAGAAKTEWVGRDEL</sequence>
<name>A0A4U0UBJ2_9PEZI</name>
<dbReference type="EMBL" id="NAJL01000004">
    <property type="protein sequence ID" value="TKA32831.1"/>
    <property type="molecule type" value="Genomic_DNA"/>
</dbReference>
<comment type="caution">
    <text evidence="3">The sequence shown here is derived from an EMBL/GenBank/DDBJ whole genome shotgun (WGS) entry which is preliminary data.</text>
</comment>
<organism evidence="3 4">
    <name type="scientific">Salinomyces thailandicus</name>
    <dbReference type="NCBI Taxonomy" id="706561"/>
    <lineage>
        <taxon>Eukaryota</taxon>
        <taxon>Fungi</taxon>
        <taxon>Dikarya</taxon>
        <taxon>Ascomycota</taxon>
        <taxon>Pezizomycotina</taxon>
        <taxon>Dothideomycetes</taxon>
        <taxon>Dothideomycetidae</taxon>
        <taxon>Mycosphaerellales</taxon>
        <taxon>Teratosphaeriaceae</taxon>
        <taxon>Salinomyces</taxon>
    </lineage>
</organism>
<gene>
    <name evidence="3" type="ORF">B0A50_01057</name>
</gene>
<proteinExistence type="predicted"/>
<feature type="chain" id="PRO_5020257314" evidence="2">
    <location>
        <begin position="23"/>
        <end position="211"/>
    </location>
</feature>